<dbReference type="EMBL" id="MLQL01000080">
    <property type="protein sequence ID" value="OQE11166.1"/>
    <property type="molecule type" value="Genomic_DNA"/>
</dbReference>
<dbReference type="OrthoDB" id="4365575at2759"/>
<organism evidence="3 4">
    <name type="scientific">Penicillium flavigenum</name>
    <dbReference type="NCBI Taxonomy" id="254877"/>
    <lineage>
        <taxon>Eukaryota</taxon>
        <taxon>Fungi</taxon>
        <taxon>Dikarya</taxon>
        <taxon>Ascomycota</taxon>
        <taxon>Pezizomycotina</taxon>
        <taxon>Eurotiomycetes</taxon>
        <taxon>Eurotiomycetidae</taxon>
        <taxon>Eurotiales</taxon>
        <taxon>Aspergillaceae</taxon>
        <taxon>Penicillium</taxon>
    </lineage>
</organism>
<comment type="caution">
    <text evidence="3">The sequence shown here is derived from an EMBL/GenBank/DDBJ whole genome shotgun (WGS) entry which is preliminary data.</text>
</comment>
<accession>A0A1V6SBA3</accession>
<dbReference type="AlphaFoldDB" id="A0A1V6SBA3"/>
<proteinExistence type="predicted"/>
<evidence type="ECO:0000256" key="1">
    <source>
        <dbReference type="SAM" id="MobiDB-lite"/>
    </source>
</evidence>
<feature type="domain" description="Retrotransposon gag" evidence="2">
    <location>
        <begin position="108"/>
        <end position="186"/>
    </location>
</feature>
<dbReference type="STRING" id="254877.A0A1V6SBA3"/>
<evidence type="ECO:0000259" key="2">
    <source>
        <dbReference type="Pfam" id="PF03732"/>
    </source>
</evidence>
<evidence type="ECO:0000313" key="3">
    <source>
        <dbReference type="EMBL" id="OQE11166.1"/>
    </source>
</evidence>
<keyword evidence="4" id="KW-1185">Reference proteome</keyword>
<gene>
    <name evidence="3" type="ORF">PENFLA_c080G08514</name>
</gene>
<evidence type="ECO:0000313" key="4">
    <source>
        <dbReference type="Proteomes" id="UP000191342"/>
    </source>
</evidence>
<protein>
    <recommendedName>
        <fullName evidence="2">Retrotransposon gag domain-containing protein</fullName>
    </recommendedName>
</protein>
<dbReference type="InterPro" id="IPR005162">
    <property type="entry name" value="Retrotrans_gag_dom"/>
</dbReference>
<dbReference type="Pfam" id="PF03732">
    <property type="entry name" value="Retrotrans_gag"/>
    <property type="match status" value="1"/>
</dbReference>
<dbReference type="Proteomes" id="UP000191342">
    <property type="component" value="Unassembled WGS sequence"/>
</dbReference>
<feature type="region of interest" description="Disordered" evidence="1">
    <location>
        <begin position="219"/>
        <end position="241"/>
    </location>
</feature>
<reference evidence="4" key="1">
    <citation type="journal article" date="2017" name="Nat. Microbiol.">
        <title>Global analysis of biosynthetic gene clusters reveals vast potential of secondary metabolite production in Penicillium species.</title>
        <authorList>
            <person name="Nielsen J.C."/>
            <person name="Grijseels S."/>
            <person name="Prigent S."/>
            <person name="Ji B."/>
            <person name="Dainat J."/>
            <person name="Nielsen K.F."/>
            <person name="Frisvad J.C."/>
            <person name="Workman M."/>
            <person name="Nielsen J."/>
        </authorList>
    </citation>
    <scope>NUCLEOTIDE SEQUENCE [LARGE SCALE GENOMIC DNA]</scope>
    <source>
        <strain evidence="4">IBT 14082</strain>
    </source>
</reference>
<feature type="region of interest" description="Disordered" evidence="1">
    <location>
        <begin position="31"/>
        <end position="54"/>
    </location>
</feature>
<sequence>MDPIQQLRAELRAEFSSTIDNLRDEIQSLQHTLQQAPTQSLSSKRPKSSLPDPEKFTGLAVKYDTWDAAIRAKLAIDGPAIGDSTAQFYYVYLNLASQVQAMVLPQLTAARDSGIHDYNTILDSLRRVYDNPNKIQEAEDRLLSIKQSPEESLAAYIAKFERVLYEAKGQDWPDVTKISTFRKGLQSSLRNRLSQQLNLPRTYTEFVSVVQQLAGYSFSTTHSNSSTHTTASSNTHNNDKMDLSVLESGDTFDYDTAIASLRASRD</sequence>
<feature type="compositionally biased region" description="Low complexity" evidence="1">
    <location>
        <begin position="40"/>
        <end position="51"/>
    </location>
</feature>
<feature type="compositionally biased region" description="Low complexity" evidence="1">
    <location>
        <begin position="219"/>
        <end position="236"/>
    </location>
</feature>
<name>A0A1V6SBA3_9EURO</name>